<keyword evidence="7 8" id="KW-0413">Isomerase</keyword>
<dbReference type="SUPFAM" id="SSF53649">
    <property type="entry name" value="Alkaline phosphatase-like"/>
    <property type="match status" value="1"/>
</dbReference>
<evidence type="ECO:0000256" key="2">
    <source>
        <dbReference type="ARBA" id="ARBA00004798"/>
    </source>
</evidence>
<dbReference type="Proteomes" id="UP000321726">
    <property type="component" value="Unassembled WGS sequence"/>
</dbReference>
<evidence type="ECO:0000313" key="13">
    <source>
        <dbReference type="Proteomes" id="UP000321726"/>
    </source>
</evidence>
<feature type="binding site" evidence="8">
    <location>
        <position position="479"/>
    </location>
    <ligand>
        <name>Mn(2+)</name>
        <dbReference type="ChEBI" id="CHEBI:29035"/>
        <label>1</label>
    </ligand>
</feature>
<dbReference type="Gene3D" id="3.40.1450.10">
    <property type="entry name" value="BPG-independent phosphoglycerate mutase, domain B"/>
    <property type="match status" value="1"/>
</dbReference>
<reference evidence="12 13" key="1">
    <citation type="submission" date="2019-07" db="EMBL/GenBank/DDBJ databases">
        <title>Whole genome shotgun sequence of Halomonas cupida NBRC 102219.</title>
        <authorList>
            <person name="Hosoyama A."/>
            <person name="Uohara A."/>
            <person name="Ohji S."/>
            <person name="Ichikawa N."/>
        </authorList>
    </citation>
    <scope>NUCLEOTIDE SEQUENCE [LARGE SCALE GENOMIC DNA]</scope>
    <source>
        <strain evidence="12 13">NBRC 102219</strain>
    </source>
</reference>
<feature type="binding site" evidence="8">
    <location>
        <position position="460"/>
    </location>
    <ligand>
        <name>Mn(2+)</name>
        <dbReference type="ChEBI" id="CHEBI:29035"/>
        <label>2</label>
    </ligand>
</feature>
<dbReference type="Pfam" id="PF06415">
    <property type="entry name" value="iPGM_N"/>
    <property type="match status" value="1"/>
</dbReference>
<evidence type="ECO:0000256" key="1">
    <source>
        <dbReference type="ARBA" id="ARBA00000370"/>
    </source>
</evidence>
<dbReference type="PANTHER" id="PTHR31637">
    <property type="entry name" value="2,3-BISPHOSPHOGLYCERATE-INDEPENDENT PHOSPHOGLYCERATE MUTASE"/>
    <property type="match status" value="1"/>
</dbReference>
<comment type="cofactor">
    <cofactor evidence="8">
        <name>Mn(2+)</name>
        <dbReference type="ChEBI" id="CHEBI:29035"/>
    </cofactor>
    <text evidence="8">Binds 2 manganese ions per subunit.</text>
</comment>
<feature type="binding site" evidence="8">
    <location>
        <begin position="165"/>
        <end position="166"/>
    </location>
    <ligand>
        <name>substrate</name>
    </ligand>
</feature>
<evidence type="ECO:0000256" key="4">
    <source>
        <dbReference type="ARBA" id="ARBA00022723"/>
    </source>
</evidence>
<dbReference type="InterPro" id="IPR017850">
    <property type="entry name" value="Alkaline_phosphatase_core_sf"/>
</dbReference>
<feature type="binding site" evidence="8">
    <location>
        <position position="74"/>
    </location>
    <ligand>
        <name>Mn(2+)</name>
        <dbReference type="ChEBI" id="CHEBI:29035"/>
        <label>2</label>
    </ligand>
</feature>
<dbReference type="PIRSF" id="PIRSF001492">
    <property type="entry name" value="IPGAM"/>
    <property type="match status" value="1"/>
</dbReference>
<evidence type="ECO:0000256" key="9">
    <source>
        <dbReference type="NCBIfam" id="TIGR01307"/>
    </source>
</evidence>
<feature type="binding site" evidence="8">
    <location>
        <position position="423"/>
    </location>
    <ligand>
        <name>Mn(2+)</name>
        <dbReference type="ChEBI" id="CHEBI:29035"/>
        <label>1</label>
    </ligand>
</feature>
<dbReference type="PANTHER" id="PTHR31637:SF0">
    <property type="entry name" value="2,3-BISPHOSPHOGLYCERATE-INDEPENDENT PHOSPHOGLYCERATE MUTASE"/>
    <property type="match status" value="1"/>
</dbReference>
<keyword evidence="13" id="KW-1185">Reference proteome</keyword>
<evidence type="ECO:0000256" key="8">
    <source>
        <dbReference type="HAMAP-Rule" id="MF_01038"/>
    </source>
</evidence>
<evidence type="ECO:0000256" key="6">
    <source>
        <dbReference type="ARBA" id="ARBA00023211"/>
    </source>
</evidence>
<dbReference type="HAMAP" id="MF_01038">
    <property type="entry name" value="GpmI"/>
    <property type="match status" value="1"/>
</dbReference>
<comment type="caution">
    <text evidence="12">The sequence shown here is derived from an EMBL/GenBank/DDBJ whole genome shotgun (WGS) entry which is preliminary data.</text>
</comment>
<dbReference type="InterPro" id="IPR036646">
    <property type="entry name" value="PGAM_B_sf"/>
</dbReference>
<comment type="subunit">
    <text evidence="8">Monomer.</text>
</comment>
<dbReference type="SUPFAM" id="SSF64158">
    <property type="entry name" value="2,3-Bisphosphoglycerate-independent phosphoglycerate mutase, substrate-binding domain"/>
    <property type="match status" value="1"/>
</dbReference>
<comment type="function">
    <text evidence="8">Catalyzes the interconversion of 2-phosphoglycerate and 3-phosphoglycerate.</text>
</comment>
<feature type="binding site" evidence="8">
    <location>
        <position position="200"/>
    </location>
    <ligand>
        <name>substrate</name>
    </ligand>
</feature>
<dbReference type="EC" id="5.4.2.12" evidence="8 9"/>
<feature type="binding site" evidence="8">
    <location>
        <position position="419"/>
    </location>
    <ligand>
        <name>Mn(2+)</name>
        <dbReference type="ChEBI" id="CHEBI:29035"/>
        <label>1</label>
    </ligand>
</feature>
<evidence type="ECO:0000313" key="12">
    <source>
        <dbReference type="EMBL" id="GEN23848.1"/>
    </source>
</evidence>
<organism evidence="12 13">
    <name type="scientific">Halomonas cupida</name>
    <dbReference type="NCBI Taxonomy" id="44933"/>
    <lineage>
        <taxon>Bacteria</taxon>
        <taxon>Pseudomonadati</taxon>
        <taxon>Pseudomonadota</taxon>
        <taxon>Gammaproteobacteria</taxon>
        <taxon>Oceanospirillales</taxon>
        <taxon>Halomonadaceae</taxon>
        <taxon>Halomonas</taxon>
    </lineage>
</organism>
<feature type="binding site" evidence="8">
    <location>
        <position position="24"/>
    </location>
    <ligand>
        <name>Mn(2+)</name>
        <dbReference type="ChEBI" id="CHEBI:29035"/>
        <label>2</label>
    </ligand>
</feature>
<evidence type="ECO:0000256" key="5">
    <source>
        <dbReference type="ARBA" id="ARBA00023152"/>
    </source>
</evidence>
<comment type="pathway">
    <text evidence="2 8">Carbohydrate degradation; glycolysis; pyruvate from D-glyceraldehyde 3-phosphate: step 3/5.</text>
</comment>
<dbReference type="Pfam" id="PF01676">
    <property type="entry name" value="Metalloenzyme"/>
    <property type="match status" value="1"/>
</dbReference>
<keyword evidence="6 8" id="KW-0464">Manganese</keyword>
<evidence type="ECO:0000256" key="3">
    <source>
        <dbReference type="ARBA" id="ARBA00008819"/>
    </source>
</evidence>
<feature type="domain" description="Metalloenzyme" evidence="10">
    <location>
        <begin position="17"/>
        <end position="513"/>
    </location>
</feature>
<feature type="domain" description="BPG-independent PGAM N-terminal" evidence="11">
    <location>
        <begin position="94"/>
        <end position="314"/>
    </location>
</feature>
<feature type="active site" description="Phosphoserine intermediate" evidence="8">
    <location>
        <position position="74"/>
    </location>
</feature>
<protein>
    <recommendedName>
        <fullName evidence="8 9">2,3-bisphosphoglycerate-independent phosphoglycerate mutase</fullName>
        <shortName evidence="8">BPG-independent PGAM</shortName>
        <shortName evidence="8">Phosphoglyceromutase</shortName>
        <shortName evidence="8">iPGM</shortName>
        <ecNumber evidence="8 9">5.4.2.12</ecNumber>
    </recommendedName>
</protein>
<dbReference type="NCBIfam" id="TIGR01307">
    <property type="entry name" value="pgm_bpd_ind"/>
    <property type="match status" value="1"/>
</dbReference>
<accession>A0ABQ0WEW7</accession>
<dbReference type="InterPro" id="IPR011258">
    <property type="entry name" value="BPG-indep_PGM_N"/>
</dbReference>
<sequence length="530" mass="57103">MTRGNFRMTDTATAPRPVALIILDGYGHNEDPTANAIAAADTPNMDRLWLERPHTLIHTDGGHVGLPDGQMGNSEVGHMNLGAGRIVYQDFTRITKAIKDGELDTNAALTAPIDAAVAADKAVHLLGLLSPGGVHSHEDHLLAVAELAAHRGAKRIYLHGFLDGRDTAPKSARPSIERANAKLAELVGAENGHVASIIGRYFAMDRDNRWDRVEKAYRLITEGHGEHVASSAEEGLDAAYERGESDEFVGATSVRAAGDAITVEDGDALLFLNFRADRARELARAFVLEEFDGFQRKVHPTLAADGLVMLTQYAADIPAPSAFPPVALTNTLGEIMEKRGLTQLRIAETEKYAHVTFFFSGGREQEYEGETRLLVPSPQDVKTYDEKPEMSAFELTDKLVDAIDGGSFDLIICNYANGDMVGHTGDFNAAKAAIEAVDKCVGRVVEAIERAGGSCLVTADHGNAEQMVHPVTGNPQTAHTTFPVPLVYVGAQNAQLRDGGRLCDLAPTLLTMMHQDVPEEMTGEVLITLS</sequence>
<proteinExistence type="inferred from homology"/>
<feature type="binding site" evidence="8">
    <location>
        <begin position="275"/>
        <end position="278"/>
    </location>
    <ligand>
        <name>substrate</name>
    </ligand>
</feature>
<evidence type="ECO:0000259" key="11">
    <source>
        <dbReference type="Pfam" id="PF06415"/>
    </source>
</evidence>
<name>A0ABQ0WEW7_9GAMM</name>
<dbReference type="InterPro" id="IPR006124">
    <property type="entry name" value="Metalloenzyme"/>
</dbReference>
<dbReference type="Gene3D" id="3.40.720.10">
    <property type="entry name" value="Alkaline Phosphatase, subunit A"/>
    <property type="match status" value="1"/>
</dbReference>
<comment type="catalytic activity">
    <reaction evidence="1 8">
        <text>(2R)-2-phosphoglycerate = (2R)-3-phosphoglycerate</text>
        <dbReference type="Rhea" id="RHEA:15901"/>
        <dbReference type="ChEBI" id="CHEBI:58272"/>
        <dbReference type="ChEBI" id="CHEBI:58289"/>
        <dbReference type="EC" id="5.4.2.12"/>
    </reaction>
</comment>
<dbReference type="EMBL" id="BJXU01000063">
    <property type="protein sequence ID" value="GEN23848.1"/>
    <property type="molecule type" value="Genomic_DNA"/>
</dbReference>
<dbReference type="InterPro" id="IPR005995">
    <property type="entry name" value="Pgm_bpd_ind"/>
</dbReference>
<gene>
    <name evidence="8 12" type="primary">gpmI</name>
    <name evidence="12" type="ORF">HCU01_17970</name>
</gene>
<feature type="binding site" evidence="8">
    <location>
        <position position="135"/>
    </location>
    <ligand>
        <name>substrate</name>
    </ligand>
</feature>
<feature type="binding site" evidence="8">
    <location>
        <position position="351"/>
    </location>
    <ligand>
        <name>substrate</name>
    </ligand>
</feature>
<comment type="similarity">
    <text evidence="3 8">Belongs to the BPG-independent phosphoglycerate mutase family.</text>
</comment>
<feature type="binding site" evidence="8">
    <location>
        <position position="206"/>
    </location>
    <ligand>
        <name>substrate</name>
    </ligand>
</feature>
<keyword evidence="4 8" id="KW-0479">Metal-binding</keyword>
<keyword evidence="5 8" id="KW-0324">Glycolysis</keyword>
<dbReference type="CDD" id="cd16010">
    <property type="entry name" value="iPGM"/>
    <property type="match status" value="1"/>
</dbReference>
<feature type="binding site" evidence="8">
    <location>
        <position position="461"/>
    </location>
    <ligand>
        <name>Mn(2+)</name>
        <dbReference type="ChEBI" id="CHEBI:29035"/>
        <label>2</label>
    </ligand>
</feature>
<evidence type="ECO:0000259" key="10">
    <source>
        <dbReference type="Pfam" id="PF01676"/>
    </source>
</evidence>
<evidence type="ECO:0000256" key="7">
    <source>
        <dbReference type="ARBA" id="ARBA00023235"/>
    </source>
</evidence>